<keyword evidence="3" id="KW-1185">Reference proteome</keyword>
<sequence>MVWKQVTVSLTAPKRGMHLVTDKITSQIGKEISGIKIGLCNLFIQHTSAAVTINENYDTDVRKDMEDAMNYIVPENQKYYRHTLEGSDDMPAHVKSSLFGPGVTVPITNGKLNLGTWQGIWLCEFRNDPSKRNIIVTINGE</sequence>
<comment type="caution">
    <text evidence="2">The sequence shown here is derived from an EMBL/GenBank/DDBJ whole genome shotgun (WGS) entry which is preliminary data.</text>
</comment>
<dbReference type="PIRSF" id="PIRSF004681">
    <property type="entry name" value="UCP004681"/>
    <property type="match status" value="1"/>
</dbReference>
<evidence type="ECO:0000313" key="2">
    <source>
        <dbReference type="EMBL" id="KAL0483910.1"/>
    </source>
</evidence>
<evidence type="ECO:0000313" key="3">
    <source>
        <dbReference type="Proteomes" id="UP001431209"/>
    </source>
</evidence>
<dbReference type="NCBIfam" id="TIGR00149">
    <property type="entry name" value="TIGR00149_YjbQ"/>
    <property type="match status" value="1"/>
</dbReference>
<dbReference type="InterPro" id="IPR001602">
    <property type="entry name" value="UPF0047_YjbQ-like"/>
</dbReference>
<dbReference type="Proteomes" id="UP001431209">
    <property type="component" value="Unassembled WGS sequence"/>
</dbReference>
<dbReference type="PANTHER" id="PTHR30615">
    <property type="entry name" value="UNCHARACTERIZED PROTEIN YJBQ-RELATED"/>
    <property type="match status" value="1"/>
</dbReference>
<accession>A0AAW2Z3H1</accession>
<evidence type="ECO:0000256" key="1">
    <source>
        <dbReference type="ARBA" id="ARBA00005534"/>
    </source>
</evidence>
<proteinExistence type="inferred from homology"/>
<reference evidence="2 3" key="1">
    <citation type="submission" date="2024-03" db="EMBL/GenBank/DDBJ databases">
        <title>The Acrasis kona genome and developmental transcriptomes reveal deep origins of eukaryotic multicellular pathways.</title>
        <authorList>
            <person name="Sheikh S."/>
            <person name="Fu C.-J."/>
            <person name="Brown M.W."/>
            <person name="Baldauf S.L."/>
        </authorList>
    </citation>
    <scope>NUCLEOTIDE SEQUENCE [LARGE SCALE GENOMIC DNA]</scope>
    <source>
        <strain evidence="2 3">ATCC MYA-3509</strain>
    </source>
</reference>
<name>A0AAW2Z3H1_9EUKA</name>
<gene>
    <name evidence="2" type="ORF">AKO1_004534</name>
</gene>
<dbReference type="SUPFAM" id="SSF111038">
    <property type="entry name" value="YjbQ-like"/>
    <property type="match status" value="1"/>
</dbReference>
<dbReference type="PANTHER" id="PTHR30615:SF8">
    <property type="entry name" value="UPF0047 PROTEIN C4A8.02C"/>
    <property type="match status" value="1"/>
</dbReference>
<dbReference type="EMBL" id="JAOPGA020001001">
    <property type="protein sequence ID" value="KAL0483910.1"/>
    <property type="molecule type" value="Genomic_DNA"/>
</dbReference>
<dbReference type="Pfam" id="PF01894">
    <property type="entry name" value="YjbQ"/>
    <property type="match status" value="1"/>
</dbReference>
<evidence type="ECO:0008006" key="4">
    <source>
        <dbReference type="Google" id="ProtNLM"/>
    </source>
</evidence>
<protein>
    <recommendedName>
        <fullName evidence="4">Secondary thiamine-phosphate synthase enzyme</fullName>
    </recommendedName>
</protein>
<dbReference type="AlphaFoldDB" id="A0AAW2Z3H1"/>
<organism evidence="2 3">
    <name type="scientific">Acrasis kona</name>
    <dbReference type="NCBI Taxonomy" id="1008807"/>
    <lineage>
        <taxon>Eukaryota</taxon>
        <taxon>Discoba</taxon>
        <taxon>Heterolobosea</taxon>
        <taxon>Tetramitia</taxon>
        <taxon>Eutetramitia</taxon>
        <taxon>Acrasidae</taxon>
        <taxon>Acrasis</taxon>
    </lineage>
</organism>
<comment type="similarity">
    <text evidence="1">Belongs to the UPF0047 family.</text>
</comment>
<dbReference type="InterPro" id="IPR035917">
    <property type="entry name" value="YjbQ-like_sf"/>
</dbReference>
<dbReference type="Gene3D" id="2.60.120.460">
    <property type="entry name" value="YjbQ-like"/>
    <property type="match status" value="1"/>
</dbReference>